<dbReference type="Pfam" id="PF02811">
    <property type="entry name" value="PHP"/>
    <property type="match status" value="1"/>
</dbReference>
<proteinExistence type="inferred from homology"/>
<dbReference type="InterPro" id="IPR016195">
    <property type="entry name" value="Pol/histidinol_Pase-like"/>
</dbReference>
<comment type="similarity">
    <text evidence="2 8">Belongs to the PHP hydrolase family. HisK subfamily.</text>
</comment>
<dbReference type="EMBL" id="UFAJ01000321">
    <property type="protein sequence ID" value="SSD60304.1"/>
    <property type="molecule type" value="Genomic_DNA"/>
</dbReference>
<dbReference type="GO" id="GO:0005737">
    <property type="term" value="C:cytoplasm"/>
    <property type="evidence" value="ECO:0007669"/>
    <property type="project" value="TreeGrafter"/>
</dbReference>
<name>A0A376B747_9ASCO</name>
<keyword evidence="11" id="KW-1185">Reference proteome</keyword>
<dbReference type="InterPro" id="IPR004013">
    <property type="entry name" value="PHP_dom"/>
</dbReference>
<comment type="catalytic activity">
    <reaction evidence="7 8">
        <text>L-histidinol phosphate + H2O = L-histidinol + phosphate</text>
        <dbReference type="Rhea" id="RHEA:14465"/>
        <dbReference type="ChEBI" id="CHEBI:15377"/>
        <dbReference type="ChEBI" id="CHEBI:43474"/>
        <dbReference type="ChEBI" id="CHEBI:57699"/>
        <dbReference type="ChEBI" id="CHEBI:57980"/>
        <dbReference type="EC" id="3.1.3.15"/>
    </reaction>
</comment>
<evidence type="ECO:0000256" key="7">
    <source>
        <dbReference type="ARBA" id="ARBA00049158"/>
    </source>
</evidence>
<feature type="domain" description="PHP" evidence="9">
    <location>
        <begin position="4"/>
        <end position="248"/>
    </location>
</feature>
<organism evidence="10 11">
    <name type="scientific">Saccharomycodes ludwigii</name>
    <dbReference type="NCBI Taxonomy" id="36035"/>
    <lineage>
        <taxon>Eukaryota</taxon>
        <taxon>Fungi</taxon>
        <taxon>Dikarya</taxon>
        <taxon>Ascomycota</taxon>
        <taxon>Saccharomycotina</taxon>
        <taxon>Saccharomycetes</taxon>
        <taxon>Saccharomycodales</taxon>
        <taxon>Saccharomycodaceae</taxon>
        <taxon>Saccharomycodes</taxon>
    </lineage>
</organism>
<dbReference type="PANTHER" id="PTHR21039:SF0">
    <property type="entry name" value="HISTIDINOL-PHOSPHATASE"/>
    <property type="match status" value="1"/>
</dbReference>
<sequence>MYSHHSHSGDYIAHGSDPLDEIIARVYELNFHTYCLTEHMPRISQQYLYPEEYICNDVNKDLALLSENFEKYLKHASKIKNNACVDPYIRTSILIGMEVEGCDEEHLKLANRILQQNSNVIQFVVGSCHHVNSVPIDFDATSWMKALKETSNNNLRQLFKDYYNLQYKMLTEIKPLVVGHFDLIRLYLPSTLRVNTNTGKVVTDQYSGGTPVSEIQNIMTYWEDVKELIVRNLKFIDSYGGCVEINTSGLRKNLIQPYPHIEVANLVKQYCSGRFVLSDDAHSVSQVGTNYSKALKYITNDLKLDYLYYLSDKNAIDHRITVEKISIKDLVKDPFWSNDV</sequence>
<evidence type="ECO:0000259" key="9">
    <source>
        <dbReference type="Pfam" id="PF02811"/>
    </source>
</evidence>
<evidence type="ECO:0000313" key="10">
    <source>
        <dbReference type="EMBL" id="SSD60304.1"/>
    </source>
</evidence>
<dbReference type="NCBIfam" id="TIGR01856">
    <property type="entry name" value="hisJ_fam"/>
    <property type="match status" value="1"/>
</dbReference>
<evidence type="ECO:0000256" key="3">
    <source>
        <dbReference type="ARBA" id="ARBA00013085"/>
    </source>
</evidence>
<accession>A0A376B747</accession>
<dbReference type="VEuPathDB" id="FungiDB:SCODWIG_02065"/>
<dbReference type="EC" id="3.1.3.15" evidence="3 8"/>
<evidence type="ECO:0000256" key="6">
    <source>
        <dbReference type="ARBA" id="ARBA00023102"/>
    </source>
</evidence>
<keyword evidence="5 8" id="KW-0378">Hydrolase</keyword>
<dbReference type="Proteomes" id="UP000262825">
    <property type="component" value="Unassembled WGS sequence"/>
</dbReference>
<keyword evidence="6 8" id="KW-0368">Histidine biosynthesis</keyword>
<comment type="pathway">
    <text evidence="1 8">Amino-acid biosynthesis; L-histidine biosynthesis; L-histidine from 5-phospho-alpha-D-ribose 1-diphosphate: step 8/9.</text>
</comment>
<protein>
    <recommendedName>
        <fullName evidence="3 8">Histidinol-phosphatase</fullName>
        <shortName evidence="8">HolPase</shortName>
        <ecNumber evidence="3 8">3.1.3.15</ecNumber>
    </recommendedName>
</protein>
<evidence type="ECO:0000256" key="2">
    <source>
        <dbReference type="ARBA" id="ARBA00009152"/>
    </source>
</evidence>
<dbReference type="AlphaFoldDB" id="A0A376B747"/>
<evidence type="ECO:0000256" key="5">
    <source>
        <dbReference type="ARBA" id="ARBA00022801"/>
    </source>
</evidence>
<dbReference type="GO" id="GO:0004401">
    <property type="term" value="F:histidinol-phosphatase activity"/>
    <property type="evidence" value="ECO:0007669"/>
    <property type="project" value="UniProtKB-UniRule"/>
</dbReference>
<dbReference type="Gene3D" id="3.20.20.140">
    <property type="entry name" value="Metal-dependent hydrolases"/>
    <property type="match status" value="1"/>
</dbReference>
<dbReference type="GO" id="GO:0000105">
    <property type="term" value="P:L-histidine biosynthetic process"/>
    <property type="evidence" value="ECO:0007669"/>
    <property type="project" value="UniProtKB-UniRule"/>
</dbReference>
<gene>
    <name evidence="10" type="ORF">SCODWIG_02065</name>
</gene>
<dbReference type="InterPro" id="IPR010140">
    <property type="entry name" value="Histidinol_P_phosphatase_HisJ"/>
</dbReference>
<dbReference type="UniPathway" id="UPA00031">
    <property type="reaction ID" value="UER00013"/>
</dbReference>
<dbReference type="PANTHER" id="PTHR21039">
    <property type="entry name" value="HISTIDINOL PHOSPHATASE-RELATED"/>
    <property type="match status" value="1"/>
</dbReference>
<evidence type="ECO:0000256" key="1">
    <source>
        <dbReference type="ARBA" id="ARBA00004970"/>
    </source>
</evidence>
<keyword evidence="4 8" id="KW-0028">Amino-acid biosynthesis</keyword>
<dbReference type="SUPFAM" id="SSF89550">
    <property type="entry name" value="PHP domain-like"/>
    <property type="match status" value="1"/>
</dbReference>
<dbReference type="FunFam" id="3.20.20.140:FF:000088">
    <property type="entry name" value="Histidinol-phosphatase"/>
    <property type="match status" value="1"/>
</dbReference>
<evidence type="ECO:0000256" key="8">
    <source>
        <dbReference type="RuleBase" id="RU366003"/>
    </source>
</evidence>
<reference evidence="11" key="1">
    <citation type="submission" date="2018-06" db="EMBL/GenBank/DDBJ databases">
        <authorList>
            <person name="Guldener U."/>
        </authorList>
    </citation>
    <scope>NUCLEOTIDE SEQUENCE [LARGE SCALE GENOMIC DNA]</scope>
    <source>
        <strain evidence="11">UTAD17</strain>
    </source>
</reference>
<evidence type="ECO:0000256" key="4">
    <source>
        <dbReference type="ARBA" id="ARBA00022605"/>
    </source>
</evidence>
<evidence type="ECO:0000313" key="11">
    <source>
        <dbReference type="Proteomes" id="UP000262825"/>
    </source>
</evidence>